<reference evidence="6 8" key="2">
    <citation type="submission" date="2018-06" db="EMBL/GenBank/DDBJ databases">
        <authorList>
            <consortium name="IHU Genomes"/>
        </authorList>
    </citation>
    <scope>NUCLEOTIDE SEQUENCE [LARGE SCALE GENOMIC DNA]</scope>
    <source>
        <strain evidence="6 8">NEC25</strain>
    </source>
</reference>
<reference evidence="4" key="4">
    <citation type="submission" date="2022-10" db="EMBL/GenBank/DDBJ databases">
        <authorList>
            <person name="Aires J."/>
            <person name="Mesa V."/>
        </authorList>
    </citation>
    <scope>NUCLEOTIDE SEQUENCE</scope>
    <source>
        <strain evidence="4">Clostridium neonatale JD116</strain>
    </source>
</reference>
<feature type="transmembrane region" description="Helical" evidence="2">
    <location>
        <begin position="12"/>
        <end position="31"/>
    </location>
</feature>
<dbReference type="EMBL" id="CAKJVE010000004">
    <property type="protein sequence ID" value="CAG9705093.1"/>
    <property type="molecule type" value="Genomic_DNA"/>
</dbReference>
<keyword evidence="2" id="KW-0812">Transmembrane</keyword>
<dbReference type="STRING" id="137838.GCA_001458595_03810"/>
<keyword evidence="2" id="KW-0472">Membrane</keyword>
<protein>
    <submittedName>
        <fullName evidence="5">Uncharacterized protein</fullName>
    </submittedName>
</protein>
<evidence type="ECO:0000313" key="8">
    <source>
        <dbReference type="Proteomes" id="UP000431451"/>
    </source>
</evidence>
<keyword evidence="2" id="KW-1133">Transmembrane helix</keyword>
<dbReference type="EMBL" id="PDCJ01000001">
    <property type="protein sequence ID" value="PEG32303.1"/>
    <property type="molecule type" value="Genomic_DNA"/>
</dbReference>
<keyword evidence="1" id="KW-0175">Coiled coil</keyword>
<dbReference type="Proteomes" id="UP000431451">
    <property type="component" value="Unassembled WGS sequence"/>
</dbReference>
<dbReference type="AlphaFoldDB" id="A0A2A7MLC6"/>
<reference evidence="3" key="3">
    <citation type="submission" date="2021-10" db="EMBL/GenBank/DDBJ databases">
        <authorList>
            <person name="Mesa V."/>
        </authorList>
    </citation>
    <scope>NUCLEOTIDE SEQUENCE</scope>
    <source>
        <strain evidence="3">CC3_PB</strain>
    </source>
</reference>
<dbReference type="Proteomes" id="UP000220840">
    <property type="component" value="Unassembled WGS sequence"/>
</dbReference>
<dbReference type="GeneID" id="68878792"/>
<evidence type="ECO:0000256" key="2">
    <source>
        <dbReference type="SAM" id="Phobius"/>
    </source>
</evidence>
<sequence>MKIGKVEIQTIDIVTFLGMIITLFTSILNLFQNKKSMYINNITKYRVTWLDELKNHISKLKELSNVTNLYIISRDIRDKMNFRCELERSIALIKMHLNFSKKLDRKVMNNIEEIKSIINNYLLLNYYKDELDNVDDNNILEKFYIILEIINEKCFLKELIKLGGKKQNIDELDILQLKHEIKEIYDTNTIKNIKTNSNEILQRYENELEFIQEELDEVIQIYLKIEWIKCKKETRMWPFTIYNEDKEIKKLYRSYRNQDKLN</sequence>
<dbReference type="OrthoDB" id="1899198at2"/>
<dbReference type="RefSeq" id="WP_058296449.1">
    <property type="nucleotide sequence ID" value="NZ_CAKJVD010000027.1"/>
</dbReference>
<evidence type="ECO:0000313" key="7">
    <source>
        <dbReference type="Proteomes" id="UP000220840"/>
    </source>
</evidence>
<reference evidence="5 7" key="1">
    <citation type="submission" date="2017-10" db="EMBL/GenBank/DDBJ databases">
        <title>Effective Description of Clostridium neonatale sp. nov. linked to necrotizing enterocolitis in neonates and a clarification of species assignable to the genus Clostridium (Prazmowski 1880) emend. Lawson and Rainey 2016.</title>
        <authorList>
            <person name="Bernard K."/>
            <person name="Burdz T."/>
            <person name="Wiebe D."/>
            <person name="Balcewich B."/>
            <person name="Alfa M."/>
            <person name="Bernier A.-M."/>
        </authorList>
    </citation>
    <scope>NUCLEOTIDE SEQUENCE [LARGE SCALE GENOMIC DNA]</scope>
    <source>
        <strain evidence="5 7">LCDC99A005</strain>
    </source>
</reference>
<evidence type="ECO:0000313" key="6">
    <source>
        <dbReference type="EMBL" id="VCT85678.1"/>
    </source>
</evidence>
<feature type="coiled-coil region" evidence="1">
    <location>
        <begin position="194"/>
        <end position="221"/>
    </location>
</feature>
<proteinExistence type="predicted"/>
<name>A0A2A7MLC6_9CLOT</name>
<dbReference type="Proteomes" id="UP000789738">
    <property type="component" value="Unassembled WGS sequence"/>
</dbReference>
<dbReference type="EMBL" id="UWJD01000002">
    <property type="protein sequence ID" value="VCT85678.1"/>
    <property type="molecule type" value="Genomic_DNA"/>
</dbReference>
<evidence type="ECO:0000313" key="3">
    <source>
        <dbReference type="EMBL" id="CAG9705093.1"/>
    </source>
</evidence>
<dbReference type="EMBL" id="CAMTCP010000111">
    <property type="protein sequence ID" value="CAI3563890.1"/>
    <property type="molecule type" value="Genomic_DNA"/>
</dbReference>
<accession>A0A2A7MLC6</accession>
<evidence type="ECO:0000313" key="5">
    <source>
        <dbReference type="EMBL" id="PEG32303.1"/>
    </source>
</evidence>
<keyword evidence="7" id="KW-1185">Reference proteome</keyword>
<evidence type="ECO:0000313" key="4">
    <source>
        <dbReference type="EMBL" id="CAI3563890.1"/>
    </source>
</evidence>
<dbReference type="Proteomes" id="UP001189143">
    <property type="component" value="Unassembled WGS sequence"/>
</dbReference>
<organism evidence="5 7">
    <name type="scientific">Clostridium neonatale</name>
    <dbReference type="NCBI Taxonomy" id="137838"/>
    <lineage>
        <taxon>Bacteria</taxon>
        <taxon>Bacillati</taxon>
        <taxon>Bacillota</taxon>
        <taxon>Clostridia</taxon>
        <taxon>Eubacteriales</taxon>
        <taxon>Clostridiaceae</taxon>
        <taxon>Clostridium</taxon>
    </lineage>
</organism>
<gene>
    <name evidence="4" type="ORF">CNEO2_10181</name>
    <name evidence="3" type="ORF">CNEO_41611</name>
    <name evidence="6" type="ORF">CNEONATNEC25_03281</name>
    <name evidence="5" type="ORF">CQ394_11595</name>
</gene>
<evidence type="ECO:0000256" key="1">
    <source>
        <dbReference type="SAM" id="Coils"/>
    </source>
</evidence>